<organism evidence="3 4">
    <name type="scientific">Allopontixanthobacter confluentis</name>
    <dbReference type="NCBI Taxonomy" id="1849021"/>
    <lineage>
        <taxon>Bacteria</taxon>
        <taxon>Pseudomonadati</taxon>
        <taxon>Pseudomonadota</taxon>
        <taxon>Alphaproteobacteria</taxon>
        <taxon>Sphingomonadales</taxon>
        <taxon>Erythrobacteraceae</taxon>
        <taxon>Allopontixanthobacter</taxon>
    </lineage>
</organism>
<evidence type="ECO:0000313" key="4">
    <source>
        <dbReference type="Proteomes" id="UP000473531"/>
    </source>
</evidence>
<dbReference type="Gene3D" id="3.30.1330.30">
    <property type="match status" value="1"/>
</dbReference>
<evidence type="ECO:0000256" key="1">
    <source>
        <dbReference type="SAM" id="MobiDB-lite"/>
    </source>
</evidence>
<dbReference type="Gene3D" id="3.30.1230.10">
    <property type="entry name" value="YlxR-like"/>
    <property type="match status" value="1"/>
</dbReference>
<dbReference type="OrthoDB" id="9799836at2"/>
<proteinExistence type="predicted"/>
<evidence type="ECO:0000313" key="3">
    <source>
        <dbReference type="EMBL" id="MXP14705.1"/>
    </source>
</evidence>
<dbReference type="AlphaFoldDB" id="A0A6L7GGR3"/>
<keyword evidence="4" id="KW-1185">Reference proteome</keyword>
<gene>
    <name evidence="3" type="ORF">GRI44_08070</name>
</gene>
<accession>A0A6L7GGR3</accession>
<dbReference type="InterPro" id="IPR029064">
    <property type="entry name" value="Ribosomal_eL30-like_sf"/>
</dbReference>
<dbReference type="Pfam" id="PF04296">
    <property type="entry name" value="YlxR"/>
    <property type="match status" value="1"/>
</dbReference>
<sequence>MRTPNNERVSPDKADRRKARDSGPERRCILSGDTAPRGGLIRLAISPDGPDGVAQVLPDLLARAPGRGAWLGVSRSELETALAKGKLRGALARAFKGAKLEVPVDLPDRIENGLSRLLLDRLGLEMRSGKLILGSDRIAEQARSGRVALLLHAADASQDGSRKLDQAWRVGRDLEGSGEQGIRLPLDRAALSVALGRDNVVHMALADSGSAERISSVLTRLLHFLGSGTAGTGDGMSAGIDAGMTDGELPAQQTATTI</sequence>
<evidence type="ECO:0000259" key="2">
    <source>
        <dbReference type="Pfam" id="PF04296"/>
    </source>
</evidence>
<name>A0A6L7GGR3_9SPHN</name>
<dbReference type="SUPFAM" id="SSF55315">
    <property type="entry name" value="L30e-like"/>
    <property type="match status" value="1"/>
</dbReference>
<dbReference type="InterPro" id="IPR007393">
    <property type="entry name" value="YlxR_dom"/>
</dbReference>
<dbReference type="InterPro" id="IPR035931">
    <property type="entry name" value="YlxR-like_sf"/>
</dbReference>
<dbReference type="Proteomes" id="UP000473531">
    <property type="component" value="Unassembled WGS sequence"/>
</dbReference>
<reference evidence="3 4" key="1">
    <citation type="submission" date="2019-12" db="EMBL/GenBank/DDBJ databases">
        <title>Genomic-based taxomic classification of the family Erythrobacteraceae.</title>
        <authorList>
            <person name="Xu L."/>
        </authorList>
    </citation>
    <scope>NUCLEOTIDE SEQUENCE [LARGE SCALE GENOMIC DNA]</scope>
    <source>
        <strain evidence="3 4">KCTC 52259</strain>
    </source>
</reference>
<feature type="domain" description="YlxR" evidence="2">
    <location>
        <begin position="26"/>
        <end position="98"/>
    </location>
</feature>
<dbReference type="SUPFAM" id="SSF64376">
    <property type="entry name" value="YlxR-like"/>
    <property type="match status" value="1"/>
</dbReference>
<dbReference type="EMBL" id="WTYU01000001">
    <property type="protein sequence ID" value="MXP14705.1"/>
    <property type="molecule type" value="Genomic_DNA"/>
</dbReference>
<feature type="compositionally biased region" description="Basic and acidic residues" evidence="1">
    <location>
        <begin position="9"/>
        <end position="28"/>
    </location>
</feature>
<comment type="caution">
    <text evidence="3">The sequence shown here is derived from an EMBL/GenBank/DDBJ whole genome shotgun (WGS) entry which is preliminary data.</text>
</comment>
<protein>
    <submittedName>
        <fullName evidence="3">DUF448 domain-containing protein</fullName>
    </submittedName>
</protein>
<feature type="region of interest" description="Disordered" evidence="1">
    <location>
        <begin position="1"/>
        <end position="31"/>
    </location>
</feature>
<dbReference type="RefSeq" id="WP_160601005.1">
    <property type="nucleotide sequence ID" value="NZ_WTYU01000001.1"/>
</dbReference>